<dbReference type="AlphaFoldDB" id="A0AAN9XVD1"/>
<sequence>MGCVLSSIDEDGRIRTCKERKRAMKQLVNIRGEFSDSLLAYLKALRNTGATLRQFTESDTIEFETEPASPLRPPPRPDFLTDKASVPEDEMLENDDSNVPPLQLDPSLSSLPLFRYTDRKEILEAVEEDNWEETKTEFEDEDAEAEAAVIAERLRRGKQQLIEPVDENSSAMNLYRKDTTSMAVVVGKSGKTLEGIGKELDEHFLKASGCIKEIAVLIDISGGDTLLRQNSGRSDRKRGNSAKVFSVLSWSRHSKSPPSTKDGAEFSGRSEPCKPGAHCITLKKLYAAEKKLFKAVKEEGIVALEFNRKSLLLRKQEDENLDLIKIEKTRSVVQKLESDLTSLQLCISETTTSILEMIDEELLPQLVALTAGLTKLWWTMHESHKAQALISQQLSNLSDNHSTILNSEYHYQATIQFEAEACYWYNSFCKLVKSQRQYVSTLCEWIKLTDGLRDGHECSNHSTILAICQQWELGLNELPDKEISDALKSLLSCIRSITAQQIEEDNILKRLQKLERKFQKCLNSLAEMQQRINGDLVDTSPRHPIHLKKTETEALKKQVESARETYVDAVQDGKIMTIKHLQTTLPPLFQLLMEFSSASAQTIENSLPQSNQ</sequence>
<dbReference type="EMBL" id="JAYMYS010000001">
    <property type="protein sequence ID" value="KAK7411720.1"/>
    <property type="molecule type" value="Genomic_DNA"/>
</dbReference>
<feature type="domain" description="DUF632" evidence="3">
    <location>
        <begin position="194"/>
        <end position="495"/>
    </location>
</feature>
<dbReference type="PANTHER" id="PTHR21450:SF21">
    <property type="entry name" value="REDUCTASE SUBUNIT C, PUTATIVE (DUF630 AND DUF632)-RELATED"/>
    <property type="match status" value="1"/>
</dbReference>
<evidence type="ECO:0000259" key="3">
    <source>
        <dbReference type="Pfam" id="PF04782"/>
    </source>
</evidence>
<name>A0AAN9XVD1_PSOTE</name>
<feature type="region of interest" description="Disordered" evidence="2">
    <location>
        <begin position="57"/>
        <end position="82"/>
    </location>
</feature>
<protein>
    <recommendedName>
        <fullName evidence="7">DUF632 domain-containing protein</fullName>
    </recommendedName>
</protein>
<dbReference type="InterPro" id="IPR006867">
    <property type="entry name" value="DUF632"/>
</dbReference>
<keyword evidence="6" id="KW-1185">Reference proteome</keyword>
<evidence type="ECO:0000259" key="4">
    <source>
        <dbReference type="Pfam" id="PF04783"/>
    </source>
</evidence>
<organism evidence="5 6">
    <name type="scientific">Psophocarpus tetragonolobus</name>
    <name type="common">Winged bean</name>
    <name type="synonym">Dolichos tetragonolobus</name>
    <dbReference type="NCBI Taxonomy" id="3891"/>
    <lineage>
        <taxon>Eukaryota</taxon>
        <taxon>Viridiplantae</taxon>
        <taxon>Streptophyta</taxon>
        <taxon>Embryophyta</taxon>
        <taxon>Tracheophyta</taxon>
        <taxon>Spermatophyta</taxon>
        <taxon>Magnoliopsida</taxon>
        <taxon>eudicotyledons</taxon>
        <taxon>Gunneridae</taxon>
        <taxon>Pentapetalae</taxon>
        <taxon>rosids</taxon>
        <taxon>fabids</taxon>
        <taxon>Fabales</taxon>
        <taxon>Fabaceae</taxon>
        <taxon>Papilionoideae</taxon>
        <taxon>50 kb inversion clade</taxon>
        <taxon>NPAAA clade</taxon>
        <taxon>indigoferoid/millettioid clade</taxon>
        <taxon>Phaseoleae</taxon>
        <taxon>Psophocarpus</taxon>
    </lineage>
</organism>
<evidence type="ECO:0000313" key="6">
    <source>
        <dbReference type="Proteomes" id="UP001386955"/>
    </source>
</evidence>
<feature type="domain" description="DUF630" evidence="4">
    <location>
        <begin position="1"/>
        <end position="59"/>
    </location>
</feature>
<comment type="caution">
    <text evidence="5">The sequence shown here is derived from an EMBL/GenBank/DDBJ whole genome shotgun (WGS) entry which is preliminary data.</text>
</comment>
<accession>A0AAN9XVD1</accession>
<dbReference type="Pfam" id="PF04783">
    <property type="entry name" value="DUF630"/>
    <property type="match status" value="1"/>
</dbReference>
<dbReference type="Proteomes" id="UP001386955">
    <property type="component" value="Unassembled WGS sequence"/>
</dbReference>
<dbReference type="PANTHER" id="PTHR21450">
    <property type="entry name" value="PROTEIN ALTERED PHOSPHATE STARVATION RESPONSE 1"/>
    <property type="match status" value="1"/>
</dbReference>
<evidence type="ECO:0000256" key="2">
    <source>
        <dbReference type="SAM" id="MobiDB-lite"/>
    </source>
</evidence>
<feature type="coiled-coil region" evidence="1">
    <location>
        <begin position="497"/>
        <end position="531"/>
    </location>
</feature>
<dbReference type="InterPro" id="IPR006868">
    <property type="entry name" value="DUF630"/>
</dbReference>
<proteinExistence type="predicted"/>
<reference evidence="5 6" key="1">
    <citation type="submission" date="2024-01" db="EMBL/GenBank/DDBJ databases">
        <title>The genomes of 5 underutilized Papilionoideae crops provide insights into root nodulation and disease resistanc.</title>
        <authorList>
            <person name="Jiang F."/>
        </authorList>
    </citation>
    <scope>NUCLEOTIDE SEQUENCE [LARGE SCALE GENOMIC DNA]</scope>
    <source>
        <strain evidence="5">DUOXIRENSHENG_FW03</strain>
        <tissue evidence="5">Leaves</tissue>
    </source>
</reference>
<dbReference type="Pfam" id="PF04782">
    <property type="entry name" value="DUF632"/>
    <property type="match status" value="1"/>
</dbReference>
<evidence type="ECO:0000313" key="5">
    <source>
        <dbReference type="EMBL" id="KAK7411720.1"/>
    </source>
</evidence>
<keyword evidence="1" id="KW-0175">Coiled coil</keyword>
<evidence type="ECO:0000256" key="1">
    <source>
        <dbReference type="SAM" id="Coils"/>
    </source>
</evidence>
<evidence type="ECO:0008006" key="7">
    <source>
        <dbReference type="Google" id="ProtNLM"/>
    </source>
</evidence>
<gene>
    <name evidence="5" type="ORF">VNO78_03157</name>
</gene>